<dbReference type="PANTHER" id="PTHR35372">
    <property type="entry name" value="ATP BINDING PROTEIN-RELATED"/>
    <property type="match status" value="1"/>
</dbReference>
<dbReference type="PROSITE" id="PS51206">
    <property type="entry name" value="SF3_HELICASE_1"/>
    <property type="match status" value="1"/>
</dbReference>
<evidence type="ECO:0000313" key="5">
    <source>
        <dbReference type="EMBL" id="DAE08894.1"/>
    </source>
</evidence>
<dbReference type="InterPro" id="IPR014818">
    <property type="entry name" value="Phage/plasmid_primase_P4_C"/>
</dbReference>
<name>A0A8S5PP65_9CAUD</name>
<dbReference type="PANTHER" id="PTHR35372:SF2">
    <property type="entry name" value="SF3 HELICASE DOMAIN-CONTAINING PROTEIN"/>
    <property type="match status" value="1"/>
</dbReference>
<dbReference type="GO" id="GO:0016787">
    <property type="term" value="F:hydrolase activity"/>
    <property type="evidence" value="ECO:0007669"/>
    <property type="project" value="UniProtKB-KW"/>
</dbReference>
<dbReference type="InterPro" id="IPR027417">
    <property type="entry name" value="P-loop_NTPase"/>
</dbReference>
<accession>A0A8S5PP65</accession>
<dbReference type="GO" id="GO:0005524">
    <property type="term" value="F:ATP binding"/>
    <property type="evidence" value="ECO:0007669"/>
    <property type="project" value="UniProtKB-KW"/>
</dbReference>
<reference evidence="5" key="1">
    <citation type="journal article" date="2021" name="Proc. Natl. Acad. Sci. U.S.A.">
        <title>A Catalog of Tens of Thousands of Viruses from Human Metagenomes Reveals Hidden Associations with Chronic Diseases.</title>
        <authorList>
            <person name="Tisza M.J."/>
            <person name="Buck C.B."/>
        </authorList>
    </citation>
    <scope>NUCLEOTIDE SEQUENCE</scope>
    <source>
        <strain evidence="5">CtDiR9</strain>
    </source>
</reference>
<dbReference type="Pfam" id="PF08706">
    <property type="entry name" value="D5_N"/>
    <property type="match status" value="1"/>
</dbReference>
<evidence type="ECO:0000256" key="3">
    <source>
        <dbReference type="ARBA" id="ARBA00022840"/>
    </source>
</evidence>
<dbReference type="SUPFAM" id="SSF52540">
    <property type="entry name" value="P-loop containing nucleoside triphosphate hydrolases"/>
    <property type="match status" value="1"/>
</dbReference>
<protein>
    <submittedName>
        <fullName evidence="5">DsDNA helicase</fullName>
    </submittedName>
</protein>
<sequence>MIAETTNLLKFCRINKNGVAYDIIDAAIAEEIITNYKLMVIAGKPWIYREGVYEQDENGLFVQHYIKNLILWNLRNDTRTMRVYRLVLKDIRLQVKIEDVNKYPSYWINFKNGMLDVKNGKIYPHSPEYKSIFQIPHNYYPELDIQKSVFHEFLQSRINKDNQQMLYESAGHCLLPDVVFQKFLVLVGNGNNGKTVILNQITRILGEKNVSAIKLQELSDRFTTEKLLGKQANICADIPNTALKDTSTLKLLTGQDLVKAEYKGGEVFFFRNKAKFLFSCNELPSVLDDRSNGFFRRLQIIRFPEQGEFISDLYEKLAEEHEAEILISYLVSRVKLALERGKLYESRENIAEISKLREESDTVQSFLNNATTPNKEGRVRRPDLFGAYIDFCKNEDRIPLGKVAFFKALRTKGCNEVKSCGENYICGLELGFMQVEETPFDD</sequence>
<evidence type="ECO:0000259" key="4">
    <source>
        <dbReference type="PROSITE" id="PS51206"/>
    </source>
</evidence>
<dbReference type="InterPro" id="IPR051620">
    <property type="entry name" value="ORF904-like_C"/>
</dbReference>
<dbReference type="InterPro" id="IPR014015">
    <property type="entry name" value="Helicase_SF3_DNA-vir"/>
</dbReference>
<dbReference type="GO" id="GO:0004386">
    <property type="term" value="F:helicase activity"/>
    <property type="evidence" value="ECO:0007669"/>
    <property type="project" value="UniProtKB-KW"/>
</dbReference>
<dbReference type="Gene3D" id="3.40.50.300">
    <property type="entry name" value="P-loop containing nucleotide triphosphate hydrolases"/>
    <property type="match status" value="1"/>
</dbReference>
<organism evidence="5">
    <name type="scientific">Siphoviridae sp. ctDiR9</name>
    <dbReference type="NCBI Taxonomy" id="2825388"/>
    <lineage>
        <taxon>Viruses</taxon>
        <taxon>Duplodnaviria</taxon>
        <taxon>Heunggongvirae</taxon>
        <taxon>Uroviricota</taxon>
        <taxon>Caudoviricetes</taxon>
    </lineage>
</organism>
<evidence type="ECO:0000256" key="1">
    <source>
        <dbReference type="ARBA" id="ARBA00022741"/>
    </source>
</evidence>
<dbReference type="InterPro" id="IPR045455">
    <property type="entry name" value="NrS-1_pol-like_helicase"/>
</dbReference>
<dbReference type="InterPro" id="IPR006500">
    <property type="entry name" value="Helicase_put_C_phage/plasmid"/>
</dbReference>
<dbReference type="EMBL" id="BK015479">
    <property type="protein sequence ID" value="DAE08894.1"/>
    <property type="molecule type" value="Genomic_DNA"/>
</dbReference>
<dbReference type="NCBIfam" id="TIGR01613">
    <property type="entry name" value="primase_Cterm"/>
    <property type="match status" value="1"/>
</dbReference>
<feature type="domain" description="SF3 helicase" evidence="4">
    <location>
        <begin position="145"/>
        <end position="316"/>
    </location>
</feature>
<evidence type="ECO:0000256" key="2">
    <source>
        <dbReference type="ARBA" id="ARBA00022801"/>
    </source>
</evidence>
<keyword evidence="5" id="KW-0347">Helicase</keyword>
<dbReference type="Pfam" id="PF19263">
    <property type="entry name" value="DUF5906"/>
    <property type="match status" value="1"/>
</dbReference>
<keyword evidence="3" id="KW-0067">ATP-binding</keyword>
<keyword evidence="1" id="KW-0547">Nucleotide-binding</keyword>
<proteinExistence type="predicted"/>
<keyword evidence="2" id="KW-0378">Hydrolase</keyword>